<reference evidence="7" key="2">
    <citation type="submission" date="2025-08" db="UniProtKB">
        <authorList>
            <consortium name="Ensembl"/>
        </authorList>
    </citation>
    <scope>IDENTIFICATION</scope>
</reference>
<dbReference type="SUPFAM" id="SSF53474">
    <property type="entry name" value="alpha/beta-Hydrolases"/>
    <property type="match status" value="1"/>
</dbReference>
<keyword evidence="4" id="KW-1015">Disulfide bond</keyword>
<dbReference type="InterPro" id="IPR050654">
    <property type="entry name" value="AChE-related_enzymes"/>
</dbReference>
<evidence type="ECO:0000256" key="2">
    <source>
        <dbReference type="ARBA" id="ARBA00022487"/>
    </source>
</evidence>
<dbReference type="ESTHER" id="anoca-g1kky5">
    <property type="family name" value="Cholinesterase-like"/>
</dbReference>
<dbReference type="HOGENOM" id="CLU_006586_13_0_1"/>
<dbReference type="OrthoDB" id="9000293at2759"/>
<dbReference type="GeneTree" id="ENSGT00940000157023"/>
<comment type="similarity">
    <text evidence="1 5">Belongs to the type-B carboxylesterase/lipase family.</text>
</comment>
<feature type="domain" description="Carboxylesterase type B" evidence="6">
    <location>
        <begin position="97"/>
        <end position="596"/>
    </location>
</feature>
<proteinExistence type="inferred from homology"/>
<dbReference type="PROSITE" id="PS00122">
    <property type="entry name" value="CARBOXYLESTERASE_B_1"/>
    <property type="match status" value="1"/>
</dbReference>
<dbReference type="CDD" id="cd00312">
    <property type="entry name" value="Esterase_lipase"/>
    <property type="match status" value="1"/>
</dbReference>
<dbReference type="PANTHER" id="PTHR43918:SF4">
    <property type="entry name" value="CARBOXYLIC ESTER HYDROLASE"/>
    <property type="match status" value="1"/>
</dbReference>
<dbReference type="InterPro" id="IPR019819">
    <property type="entry name" value="Carboxylesterase_B_CS"/>
</dbReference>
<dbReference type="GO" id="GO:0019695">
    <property type="term" value="P:choline metabolic process"/>
    <property type="evidence" value="ECO:0000318"/>
    <property type="project" value="GO_Central"/>
</dbReference>
<dbReference type="InterPro" id="IPR019826">
    <property type="entry name" value="Carboxylesterase_B_AS"/>
</dbReference>
<evidence type="ECO:0000256" key="1">
    <source>
        <dbReference type="ARBA" id="ARBA00005964"/>
    </source>
</evidence>
<dbReference type="FunFam" id="3.40.50.1820:FF:000029">
    <property type="entry name" value="Acetylcholinesterase"/>
    <property type="match status" value="1"/>
</dbReference>
<dbReference type="STRING" id="28377.ENSACAP00000010961"/>
<dbReference type="PROSITE" id="PS00941">
    <property type="entry name" value="CARBOXYLESTERASE_B_2"/>
    <property type="match status" value="1"/>
</dbReference>
<reference evidence="7" key="3">
    <citation type="submission" date="2025-09" db="UniProtKB">
        <authorList>
            <consortium name="Ensembl"/>
        </authorList>
    </citation>
    <scope>IDENTIFICATION</scope>
</reference>
<evidence type="ECO:0000256" key="5">
    <source>
        <dbReference type="RuleBase" id="RU361235"/>
    </source>
</evidence>
<evidence type="ECO:0000313" key="7">
    <source>
        <dbReference type="Ensembl" id="ENSACAP00000010961.4"/>
    </source>
</evidence>
<dbReference type="GO" id="GO:0006581">
    <property type="term" value="P:acetylcholine catabolic process"/>
    <property type="evidence" value="ECO:0000318"/>
    <property type="project" value="GO_Central"/>
</dbReference>
<evidence type="ECO:0000256" key="3">
    <source>
        <dbReference type="ARBA" id="ARBA00022801"/>
    </source>
</evidence>
<dbReference type="GO" id="GO:0005615">
    <property type="term" value="C:extracellular space"/>
    <property type="evidence" value="ECO:0000318"/>
    <property type="project" value="GO_Central"/>
</dbReference>
<keyword evidence="3 5" id="KW-0378">Hydrolase</keyword>
<evidence type="ECO:0000313" key="8">
    <source>
        <dbReference type="Proteomes" id="UP000001646"/>
    </source>
</evidence>
<dbReference type="GO" id="GO:0003990">
    <property type="term" value="F:acetylcholinesterase activity"/>
    <property type="evidence" value="ECO:0000318"/>
    <property type="project" value="GO_Central"/>
</dbReference>
<organism evidence="7 8">
    <name type="scientific">Anolis carolinensis</name>
    <name type="common">Green anole</name>
    <name type="synonym">American chameleon</name>
    <dbReference type="NCBI Taxonomy" id="28377"/>
    <lineage>
        <taxon>Eukaryota</taxon>
        <taxon>Metazoa</taxon>
        <taxon>Chordata</taxon>
        <taxon>Craniata</taxon>
        <taxon>Vertebrata</taxon>
        <taxon>Euteleostomi</taxon>
        <taxon>Lepidosauria</taxon>
        <taxon>Squamata</taxon>
        <taxon>Bifurcata</taxon>
        <taxon>Unidentata</taxon>
        <taxon>Episquamata</taxon>
        <taxon>Toxicofera</taxon>
        <taxon>Iguania</taxon>
        <taxon>Dactyloidae</taxon>
        <taxon>Anolis</taxon>
    </lineage>
</organism>
<dbReference type="Gene3D" id="3.40.50.1820">
    <property type="entry name" value="alpha/beta hydrolase"/>
    <property type="match status" value="1"/>
</dbReference>
<dbReference type="InterPro" id="IPR002018">
    <property type="entry name" value="CarbesteraseB"/>
</dbReference>
<dbReference type="KEGG" id="acs:100562140"/>
<dbReference type="Ensembl" id="ENSACAT00000011189.4">
    <property type="protein sequence ID" value="ENSACAP00000010961.4"/>
    <property type="gene ID" value="ENSACAG00000027017.3"/>
</dbReference>
<keyword evidence="8" id="KW-1185">Reference proteome</keyword>
<dbReference type="Pfam" id="PF00135">
    <property type="entry name" value="COesterase"/>
    <property type="match status" value="1"/>
</dbReference>
<dbReference type="PANTHER" id="PTHR43918">
    <property type="entry name" value="ACETYLCHOLINESTERASE"/>
    <property type="match status" value="1"/>
</dbReference>
<accession>G1KKY5</accession>
<evidence type="ECO:0000256" key="4">
    <source>
        <dbReference type="ARBA" id="ARBA00023157"/>
    </source>
</evidence>
<dbReference type="Bgee" id="ENSACAG00000011139">
    <property type="expression patterns" value="Expressed in lung and 2 other cell types or tissues"/>
</dbReference>
<dbReference type="Proteomes" id="UP000001646">
    <property type="component" value="Chromosome 2"/>
</dbReference>
<reference evidence="7 8" key="1">
    <citation type="submission" date="2009-12" db="EMBL/GenBank/DDBJ databases">
        <title>The Genome Sequence of Anolis carolinensis (Green Anole Lizard).</title>
        <authorList>
            <consortium name="The Genome Sequencing Platform"/>
            <person name="Di Palma F."/>
            <person name="Alfoldi J."/>
            <person name="Heiman D."/>
            <person name="Young S."/>
            <person name="Grabherr M."/>
            <person name="Johnson J."/>
            <person name="Lander E.S."/>
            <person name="Lindblad-Toh K."/>
        </authorList>
    </citation>
    <scope>NUCLEOTIDE SEQUENCE [LARGE SCALE GENOMIC DNA]</scope>
    <source>
        <strain evidence="7 8">JBL SC #1</strain>
    </source>
</reference>
<dbReference type="GO" id="GO:0005886">
    <property type="term" value="C:plasma membrane"/>
    <property type="evidence" value="ECO:0000318"/>
    <property type="project" value="GO_Central"/>
</dbReference>
<dbReference type="AlphaFoldDB" id="G1KKY5"/>
<sequence length="629" mass="68675">MACAFLTSLTSRAPFPLPSSTAHAFSSPRAALPRRQQRERYCQSQGVPHFSRLNCEFCRKFPSHFCILYIRVAVMSQAFLCLLLLLWLDPSSTSRGDTVVVTSSGPIQGKHIMTESGMVTAFLGIPYAEPPVGELRFQKPRPHQPWSYILEATSFANSCYQESSDPYRYQPVLDTDPISPVSEDCLFLNIWVPSPQPSGPAAVLVWIHGGAFYMGTGSYDKSLLAATENIIVASLNYRLGALGFLALPPGAPGNAGLWDQSLALHWLKDNIAAFGGDPTRLTLGGQSAGSASVGFHLLSPVSQPVFAQATLQSGAAISPWAWVSPEEAKARGRRLGQMLGCAENDDQGVVNCLQRKDPGEVMRKLPSTEPRNLITTTFVPTTDGEFLPDDPRNLLEVRIFPLKPILTGFTTEEGTLFLIDNAPGFSLSNESLISHKQLLQGLWLVAPKASQCAIQAAAFLYTLGNNGKERYRNAMIQAAGDHMFLCSVAEVATQMAKAGSPVFAYVFTHPPPFTGAPDWIGATHCSEVPYMVGNILSLTGSNLTDPEAETILSQRVMRYWGQFVRTGSPNEENAQEWPIFTGQNFFRIDIEGSKAKEMSPTLYCGIWDWLEPIDSEVEDIPSSGISGNQ</sequence>
<evidence type="ECO:0000259" key="6">
    <source>
        <dbReference type="Pfam" id="PF00135"/>
    </source>
</evidence>
<dbReference type="InterPro" id="IPR029058">
    <property type="entry name" value="AB_hydrolase_fold"/>
</dbReference>
<dbReference type="EC" id="3.1.1.-" evidence="5"/>
<name>G1KKY5_ANOCA</name>
<protein>
    <recommendedName>
        <fullName evidence="5">Carboxylic ester hydrolase</fullName>
        <ecNumber evidence="5">3.1.1.-</ecNumber>
    </recommendedName>
</protein>
<dbReference type="InParanoid" id="G1KKY5"/>
<dbReference type="eggNOG" id="KOG4389">
    <property type="taxonomic scope" value="Eukaryota"/>
</dbReference>
<keyword evidence="2" id="KW-0719">Serine esterase</keyword>